<dbReference type="InterPro" id="IPR000261">
    <property type="entry name" value="EH_dom"/>
</dbReference>
<dbReference type="GO" id="GO:0016197">
    <property type="term" value="P:endosomal transport"/>
    <property type="evidence" value="ECO:0007669"/>
    <property type="project" value="TreeGrafter"/>
</dbReference>
<dbReference type="Proteomes" id="UP000023152">
    <property type="component" value="Unassembled WGS sequence"/>
</dbReference>
<accession>X6MMZ5</accession>
<dbReference type="PANTHER" id="PTHR11216">
    <property type="entry name" value="EH DOMAIN"/>
    <property type="match status" value="1"/>
</dbReference>
<name>X6MMZ5_RETFI</name>
<dbReference type="GO" id="GO:0006897">
    <property type="term" value="P:endocytosis"/>
    <property type="evidence" value="ECO:0007669"/>
    <property type="project" value="TreeGrafter"/>
</dbReference>
<evidence type="ECO:0000313" key="5">
    <source>
        <dbReference type="EMBL" id="ETO14445.1"/>
    </source>
</evidence>
<feature type="region of interest" description="Disordered" evidence="1">
    <location>
        <begin position="1"/>
        <end position="24"/>
    </location>
</feature>
<dbReference type="SMART" id="SM00027">
    <property type="entry name" value="EH"/>
    <property type="match status" value="1"/>
</dbReference>
<keyword evidence="2" id="KW-0472">Membrane</keyword>
<comment type="caution">
    <text evidence="5">The sequence shown here is derived from an EMBL/GenBank/DDBJ whole genome shotgun (WGS) entry which is preliminary data.</text>
</comment>
<dbReference type="GO" id="GO:0005737">
    <property type="term" value="C:cytoplasm"/>
    <property type="evidence" value="ECO:0007669"/>
    <property type="project" value="TreeGrafter"/>
</dbReference>
<dbReference type="Pfam" id="PF12763">
    <property type="entry name" value="EH"/>
    <property type="match status" value="1"/>
</dbReference>
<dbReference type="CDD" id="cd00052">
    <property type="entry name" value="EH"/>
    <property type="match status" value="1"/>
</dbReference>
<gene>
    <name evidence="5" type="ORF">RFI_22923</name>
</gene>
<feature type="transmembrane region" description="Helical" evidence="2">
    <location>
        <begin position="307"/>
        <end position="333"/>
    </location>
</feature>
<dbReference type="InterPro" id="IPR011992">
    <property type="entry name" value="EF-hand-dom_pair"/>
</dbReference>
<dbReference type="OrthoDB" id="524326at2759"/>
<feature type="compositionally biased region" description="Low complexity" evidence="1">
    <location>
        <begin position="9"/>
        <end position="24"/>
    </location>
</feature>
<evidence type="ECO:0000259" key="3">
    <source>
        <dbReference type="PROSITE" id="PS50031"/>
    </source>
</evidence>
<dbReference type="GO" id="GO:0005509">
    <property type="term" value="F:calcium ion binding"/>
    <property type="evidence" value="ECO:0007669"/>
    <property type="project" value="InterPro"/>
</dbReference>
<dbReference type="SUPFAM" id="SSF47473">
    <property type="entry name" value="EF-hand"/>
    <property type="match status" value="1"/>
</dbReference>
<sequence>NKEISAVKNNELNGNTINNNNNNNNSIFDDDLFADLPKEPIIPANNKASDTVGETKEWEEVTVEYESEVEEKFGQEFEQDVWYLGPDDKDKYDPLFKQADLNQDGIIDGNEAHRFFGKSKLDRQMLGQIWSVVDFEKRGHLVREQFYAMFHIILKIMKNDTKPPAVLPACLYPDIIRQIGTTVKKRVKKTKTEKKLSQKPVAQTVQPIAQPVQPIAQPLSQPSVVQPVDDFDFPGLSLYTFIFIYLFFMSHCDGSTDWDDSSQVTKEPPKPAEPTTTAPGEQLKKKKAIFPLREEKKKKNYYKKKNLYIQVVLNFFRLLFCFVCFVVTFQFLLGCLGKPPVHTTNGELVKALKLTTTLDTHTPSLVFFNIIGWVFGKNC</sequence>
<protein>
    <submittedName>
        <fullName evidence="5">EF-hand domain-containing protein</fullName>
    </submittedName>
</protein>
<dbReference type="PROSITE" id="PS50222">
    <property type="entry name" value="EF_HAND_2"/>
    <property type="match status" value="1"/>
</dbReference>
<dbReference type="PANTHER" id="PTHR11216:SF174">
    <property type="entry name" value="GH06923P"/>
    <property type="match status" value="1"/>
</dbReference>
<feature type="non-terminal residue" evidence="5">
    <location>
        <position position="1"/>
    </location>
</feature>
<dbReference type="InterPro" id="IPR002048">
    <property type="entry name" value="EF_hand_dom"/>
</dbReference>
<evidence type="ECO:0000259" key="4">
    <source>
        <dbReference type="PROSITE" id="PS50222"/>
    </source>
</evidence>
<proteinExistence type="predicted"/>
<keyword evidence="2" id="KW-0812">Transmembrane</keyword>
<organism evidence="5 6">
    <name type="scientific">Reticulomyxa filosa</name>
    <dbReference type="NCBI Taxonomy" id="46433"/>
    <lineage>
        <taxon>Eukaryota</taxon>
        <taxon>Sar</taxon>
        <taxon>Rhizaria</taxon>
        <taxon>Retaria</taxon>
        <taxon>Foraminifera</taxon>
        <taxon>Monothalamids</taxon>
        <taxon>Reticulomyxidae</taxon>
        <taxon>Reticulomyxa</taxon>
    </lineage>
</organism>
<evidence type="ECO:0000313" key="6">
    <source>
        <dbReference type="Proteomes" id="UP000023152"/>
    </source>
</evidence>
<keyword evidence="6" id="KW-1185">Reference proteome</keyword>
<keyword evidence="2" id="KW-1133">Transmembrane helix</keyword>
<dbReference type="EMBL" id="ASPP01020027">
    <property type="protein sequence ID" value="ETO14445.1"/>
    <property type="molecule type" value="Genomic_DNA"/>
</dbReference>
<evidence type="ECO:0000256" key="1">
    <source>
        <dbReference type="SAM" id="MobiDB-lite"/>
    </source>
</evidence>
<dbReference type="PROSITE" id="PS50031">
    <property type="entry name" value="EH"/>
    <property type="match status" value="1"/>
</dbReference>
<reference evidence="5 6" key="1">
    <citation type="journal article" date="2013" name="Curr. Biol.">
        <title>The Genome of the Foraminiferan Reticulomyxa filosa.</title>
        <authorList>
            <person name="Glockner G."/>
            <person name="Hulsmann N."/>
            <person name="Schleicher M."/>
            <person name="Noegel A.A."/>
            <person name="Eichinger L."/>
            <person name="Gallinger C."/>
            <person name="Pawlowski J."/>
            <person name="Sierra R."/>
            <person name="Euteneuer U."/>
            <person name="Pillet L."/>
            <person name="Moustafa A."/>
            <person name="Platzer M."/>
            <person name="Groth M."/>
            <person name="Szafranski K."/>
            <person name="Schliwa M."/>
        </authorList>
    </citation>
    <scope>NUCLEOTIDE SEQUENCE [LARGE SCALE GENOMIC DNA]</scope>
</reference>
<dbReference type="AlphaFoldDB" id="X6MMZ5"/>
<evidence type="ECO:0000256" key="2">
    <source>
        <dbReference type="SAM" id="Phobius"/>
    </source>
</evidence>
<feature type="region of interest" description="Disordered" evidence="1">
    <location>
        <begin position="259"/>
        <end position="280"/>
    </location>
</feature>
<dbReference type="Gene3D" id="1.10.238.10">
    <property type="entry name" value="EF-hand"/>
    <property type="match status" value="1"/>
</dbReference>
<feature type="domain" description="EF-hand" evidence="4">
    <location>
        <begin position="87"/>
        <end position="122"/>
    </location>
</feature>
<dbReference type="GO" id="GO:0005886">
    <property type="term" value="C:plasma membrane"/>
    <property type="evidence" value="ECO:0007669"/>
    <property type="project" value="TreeGrafter"/>
</dbReference>
<feature type="domain" description="EH" evidence="3">
    <location>
        <begin position="88"/>
        <end position="178"/>
    </location>
</feature>